<keyword evidence="3" id="KW-0963">Cytoplasm</keyword>
<dbReference type="InterPro" id="IPR002669">
    <property type="entry name" value="UreD"/>
</dbReference>
<dbReference type="AlphaFoldDB" id="A0A1H5U1W6"/>
<keyword evidence="3" id="KW-0996">Nickel insertion</keyword>
<comment type="subcellular location">
    <subcellularLocation>
        <location evidence="3">Cytoplasm</location>
    </subcellularLocation>
</comment>
<dbReference type="RefSeq" id="WP_103966019.1">
    <property type="nucleotide sequence ID" value="NZ_FNUX01000006.1"/>
</dbReference>
<evidence type="ECO:0000256" key="3">
    <source>
        <dbReference type="HAMAP-Rule" id="MF_01384"/>
    </source>
</evidence>
<evidence type="ECO:0000256" key="2">
    <source>
        <dbReference type="ARBA" id="ARBA00023186"/>
    </source>
</evidence>
<comment type="subunit">
    <text evidence="3">UreD, UreF and UreG form a complex that acts as a GTP-hydrolysis-dependent molecular chaperone, activating the urease apoprotein by helping to assemble the nickel containing metallocenter of UreC. The UreE protein probably delivers the nickel.</text>
</comment>
<dbReference type="OrthoDB" id="9798842at2"/>
<evidence type="ECO:0000256" key="1">
    <source>
        <dbReference type="ARBA" id="ARBA00007177"/>
    </source>
</evidence>
<reference evidence="4 5" key="1">
    <citation type="submission" date="2016-10" db="EMBL/GenBank/DDBJ databases">
        <authorList>
            <person name="de Groot N.N."/>
        </authorList>
    </citation>
    <scope>NUCLEOTIDE SEQUENCE [LARGE SCALE GENOMIC DNA]</scope>
    <source>
        <strain evidence="4 5">Nm13</strain>
    </source>
</reference>
<sequence>MLLSTYSEEESGIKQRNFTLPSDLTQPTDVVIPTSNVASEHKPLQARLSLKFAEMDGVTRLVEREHFGPLLVQKPFYPEGRKICHVVIIHPPGGVVGGDQLEISAQVDAFANAQITTPGAAKWYKANGHTSHQKIRVNVRKGGSLEWVPQETIFYNNANVEIDHQVILEDDAVYVSCEILCFGRTAYGETFSNGQIKQRTSIKRNNKLVWLEQIHLLGESSAMSGALTLSGKTVCATLILTGKTIPQPMIDLAREETNRITKRAGQVGMSQLKSAVVVRYLGDSSEVAKQVMLCVWGLLRPELIGCAAIVPRMWNT</sequence>
<evidence type="ECO:0000313" key="4">
    <source>
        <dbReference type="EMBL" id="SEF69043.1"/>
    </source>
</evidence>
<proteinExistence type="inferred from homology"/>
<dbReference type="PANTHER" id="PTHR33643:SF1">
    <property type="entry name" value="UREASE ACCESSORY PROTEIN D"/>
    <property type="match status" value="1"/>
</dbReference>
<dbReference type="EMBL" id="FNUX01000006">
    <property type="protein sequence ID" value="SEF69043.1"/>
    <property type="molecule type" value="Genomic_DNA"/>
</dbReference>
<dbReference type="GO" id="GO:0005737">
    <property type="term" value="C:cytoplasm"/>
    <property type="evidence" value="ECO:0007669"/>
    <property type="project" value="UniProtKB-SubCell"/>
</dbReference>
<dbReference type="Proteomes" id="UP000236753">
    <property type="component" value="Unassembled WGS sequence"/>
</dbReference>
<dbReference type="HAMAP" id="MF_01384">
    <property type="entry name" value="UreD"/>
    <property type="match status" value="1"/>
</dbReference>
<keyword evidence="2 3" id="KW-0143">Chaperone</keyword>
<comment type="function">
    <text evidence="3">Required for maturation of urease via the functional incorporation of the urease nickel metallocenter.</text>
</comment>
<name>A0A1H5U1W6_9PROT</name>
<accession>A0A1H5U1W6</accession>
<comment type="similarity">
    <text evidence="1 3">Belongs to the UreD family.</text>
</comment>
<dbReference type="PANTHER" id="PTHR33643">
    <property type="entry name" value="UREASE ACCESSORY PROTEIN D"/>
    <property type="match status" value="1"/>
</dbReference>
<protein>
    <recommendedName>
        <fullName evidence="3">Urease accessory protein UreD</fullName>
    </recommendedName>
</protein>
<dbReference type="GO" id="GO:0016151">
    <property type="term" value="F:nickel cation binding"/>
    <property type="evidence" value="ECO:0007669"/>
    <property type="project" value="UniProtKB-UniRule"/>
</dbReference>
<organism evidence="4 5">
    <name type="scientific">Nitrosomonas ureae</name>
    <dbReference type="NCBI Taxonomy" id="44577"/>
    <lineage>
        <taxon>Bacteria</taxon>
        <taxon>Pseudomonadati</taxon>
        <taxon>Pseudomonadota</taxon>
        <taxon>Betaproteobacteria</taxon>
        <taxon>Nitrosomonadales</taxon>
        <taxon>Nitrosomonadaceae</taxon>
        <taxon>Nitrosomonas</taxon>
    </lineage>
</organism>
<dbReference type="Pfam" id="PF01774">
    <property type="entry name" value="UreD"/>
    <property type="match status" value="1"/>
</dbReference>
<gene>
    <name evidence="3" type="primary">ureD</name>
    <name evidence="4" type="ORF">SAMN05216334_10686</name>
</gene>
<evidence type="ECO:0000313" key="5">
    <source>
        <dbReference type="Proteomes" id="UP000236753"/>
    </source>
</evidence>